<gene>
    <name evidence="1" type="ORF">PVAG01_07634</name>
</gene>
<comment type="caution">
    <text evidence="1">The sequence shown here is derived from an EMBL/GenBank/DDBJ whole genome shotgun (WGS) entry which is preliminary data.</text>
</comment>
<protein>
    <submittedName>
        <fullName evidence="1">Uncharacterized protein</fullName>
    </submittedName>
</protein>
<dbReference type="Proteomes" id="UP001629113">
    <property type="component" value="Unassembled WGS sequence"/>
</dbReference>
<sequence>MTMTIMVRLIIRVYLPVIPPIFIGPRMKGFMKIHELNLIPLCRVDGDSFKARLANSSSGPGSFGPKTTSI</sequence>
<accession>A0ABR4PD02</accession>
<evidence type="ECO:0000313" key="1">
    <source>
        <dbReference type="EMBL" id="KAL3421189.1"/>
    </source>
</evidence>
<evidence type="ECO:0000313" key="2">
    <source>
        <dbReference type="Proteomes" id="UP001629113"/>
    </source>
</evidence>
<keyword evidence="2" id="KW-1185">Reference proteome</keyword>
<dbReference type="EMBL" id="JBFCZG010000006">
    <property type="protein sequence ID" value="KAL3421189.1"/>
    <property type="molecule type" value="Genomic_DNA"/>
</dbReference>
<proteinExistence type="predicted"/>
<organism evidence="1 2">
    <name type="scientific">Phlyctema vagabunda</name>
    <dbReference type="NCBI Taxonomy" id="108571"/>
    <lineage>
        <taxon>Eukaryota</taxon>
        <taxon>Fungi</taxon>
        <taxon>Dikarya</taxon>
        <taxon>Ascomycota</taxon>
        <taxon>Pezizomycotina</taxon>
        <taxon>Leotiomycetes</taxon>
        <taxon>Helotiales</taxon>
        <taxon>Dermateaceae</taxon>
        <taxon>Phlyctema</taxon>
    </lineage>
</organism>
<name>A0ABR4PD02_9HELO</name>
<reference evidence="1 2" key="1">
    <citation type="submission" date="2024-06" db="EMBL/GenBank/DDBJ databases">
        <title>Complete genome of Phlyctema vagabunda strain 19-DSS-EL-015.</title>
        <authorList>
            <person name="Fiorenzani C."/>
        </authorList>
    </citation>
    <scope>NUCLEOTIDE SEQUENCE [LARGE SCALE GENOMIC DNA]</scope>
    <source>
        <strain evidence="1 2">19-DSS-EL-015</strain>
    </source>
</reference>